<gene>
    <name evidence="1" type="ORF">CLV52_1264</name>
</gene>
<evidence type="ECO:0000313" key="2">
    <source>
        <dbReference type="Proteomes" id="UP000295344"/>
    </source>
</evidence>
<accession>A0A4R7FS72</accession>
<evidence type="ECO:0000313" key="1">
    <source>
        <dbReference type="EMBL" id="TDS80697.1"/>
    </source>
</evidence>
<organism evidence="1 2">
    <name type="scientific">Amnibacterium kyonggiense</name>
    <dbReference type="NCBI Taxonomy" id="595671"/>
    <lineage>
        <taxon>Bacteria</taxon>
        <taxon>Bacillati</taxon>
        <taxon>Actinomycetota</taxon>
        <taxon>Actinomycetes</taxon>
        <taxon>Micrococcales</taxon>
        <taxon>Microbacteriaceae</taxon>
        <taxon>Amnibacterium</taxon>
    </lineage>
</organism>
<keyword evidence="2" id="KW-1185">Reference proteome</keyword>
<dbReference type="EMBL" id="SOAM01000001">
    <property type="protein sequence ID" value="TDS80697.1"/>
    <property type="molecule type" value="Genomic_DNA"/>
</dbReference>
<sequence>MWEYWCEHSPIWARSTDLDVGQLDARELGLPEDLRDDLADWNRRCEAAADPDDLLDRPPTAAESRATGVEAFALAARVQRALGAAWTVWCLAGGGDGGMREPGAFRYLQRSSGPQVLLRDGGPVDWTPTHVAPALDDFAPALRREALVWRASADRLEPAEFRARALELAGRLHGALEHGRVLWFGGGDVSA</sequence>
<dbReference type="Proteomes" id="UP000295344">
    <property type="component" value="Unassembled WGS sequence"/>
</dbReference>
<proteinExistence type="predicted"/>
<reference evidence="1 2" key="1">
    <citation type="submission" date="2019-03" db="EMBL/GenBank/DDBJ databases">
        <title>Genomic Encyclopedia of Archaeal and Bacterial Type Strains, Phase II (KMG-II): from individual species to whole genera.</title>
        <authorList>
            <person name="Goeker M."/>
        </authorList>
    </citation>
    <scope>NUCLEOTIDE SEQUENCE [LARGE SCALE GENOMIC DNA]</scope>
    <source>
        <strain evidence="1 2">DSM 24782</strain>
    </source>
</reference>
<comment type="caution">
    <text evidence="1">The sequence shown here is derived from an EMBL/GenBank/DDBJ whole genome shotgun (WGS) entry which is preliminary data.</text>
</comment>
<name>A0A4R7FS72_9MICO</name>
<protein>
    <submittedName>
        <fullName evidence="1">Uncharacterized protein</fullName>
    </submittedName>
</protein>
<dbReference type="AlphaFoldDB" id="A0A4R7FS72"/>